<name>A3IPE7_9CHRO</name>
<dbReference type="EMBL" id="AAXW01000012">
    <property type="protein sequence ID" value="EAZ91712.1"/>
    <property type="molecule type" value="Genomic_DNA"/>
</dbReference>
<evidence type="ECO:0000313" key="2">
    <source>
        <dbReference type="EMBL" id="EAZ91712.1"/>
    </source>
</evidence>
<dbReference type="AlphaFoldDB" id="A3IPE7"/>
<keyword evidence="3" id="KW-1185">Reference proteome</keyword>
<accession>A3IPE7</accession>
<keyword evidence="1" id="KW-0472">Membrane</keyword>
<dbReference type="PANTHER" id="PTHR34214:SF3">
    <property type="entry name" value="PROTEIN CONSERVED IN THE GREEN LINEAGE AND DIATOMS 27, CHLOROPLASTIC"/>
    <property type="match status" value="1"/>
</dbReference>
<keyword evidence="1" id="KW-1133">Transmembrane helix</keyword>
<dbReference type="InterPro" id="IPR009631">
    <property type="entry name" value="CGLD27-like"/>
</dbReference>
<evidence type="ECO:0008006" key="4">
    <source>
        <dbReference type="Google" id="ProtNLM"/>
    </source>
</evidence>
<sequence>MRESSIQVCPVPLEQQPVNEYEELKESWFFQWATLETPLFWRKIAVVWIIGWFITSPIAAASFSPDQSVLRFVLLSNLGAGFILALILLQLFFGWHYVSDRLKKETIFYEESGWYDGQTWPKPPEMLTRDRLIVSYQIKPILGRLTRTTGMLALLMAGDSMVWLCL</sequence>
<dbReference type="Proteomes" id="UP000003781">
    <property type="component" value="Unassembled WGS sequence"/>
</dbReference>
<comment type="caution">
    <text evidence="2">The sequence shown here is derived from an EMBL/GenBank/DDBJ whole genome shotgun (WGS) entry which is preliminary data.</text>
</comment>
<organism evidence="2 3">
    <name type="scientific">Crocosphaera chwakensis CCY0110</name>
    <dbReference type="NCBI Taxonomy" id="391612"/>
    <lineage>
        <taxon>Bacteria</taxon>
        <taxon>Bacillati</taxon>
        <taxon>Cyanobacteriota</taxon>
        <taxon>Cyanophyceae</taxon>
        <taxon>Oscillatoriophycideae</taxon>
        <taxon>Chroococcales</taxon>
        <taxon>Aphanothecaceae</taxon>
        <taxon>Crocosphaera</taxon>
        <taxon>Crocosphaera chwakensis</taxon>
    </lineage>
</organism>
<keyword evidence="1" id="KW-0812">Transmembrane</keyword>
<feature type="transmembrane region" description="Helical" evidence="1">
    <location>
        <begin position="69"/>
        <end position="95"/>
    </location>
</feature>
<dbReference type="RefSeq" id="WP_008275265.1">
    <property type="nucleotide sequence ID" value="NZ_AAXW01000012.1"/>
</dbReference>
<protein>
    <recommendedName>
        <fullName evidence="4">Ycf36</fullName>
    </recommendedName>
</protein>
<gene>
    <name evidence="2" type="ORF">CY0110_26313</name>
</gene>
<evidence type="ECO:0000256" key="1">
    <source>
        <dbReference type="SAM" id="Phobius"/>
    </source>
</evidence>
<reference evidence="2 3" key="1">
    <citation type="submission" date="2007-03" db="EMBL/GenBank/DDBJ databases">
        <authorList>
            <person name="Stal L."/>
            <person name="Ferriera S."/>
            <person name="Johnson J."/>
            <person name="Kravitz S."/>
            <person name="Beeson K."/>
            <person name="Sutton G."/>
            <person name="Rogers Y.-H."/>
            <person name="Friedman R."/>
            <person name="Frazier M."/>
            <person name="Venter J.C."/>
        </authorList>
    </citation>
    <scope>NUCLEOTIDE SEQUENCE [LARGE SCALE GENOMIC DNA]</scope>
    <source>
        <strain evidence="2 3">CCY0110</strain>
    </source>
</reference>
<dbReference type="OrthoDB" id="462081at2"/>
<dbReference type="Pfam" id="PF06799">
    <property type="entry name" value="CGLD27-like"/>
    <property type="match status" value="1"/>
</dbReference>
<dbReference type="PANTHER" id="PTHR34214">
    <property type="match status" value="1"/>
</dbReference>
<dbReference type="eggNOG" id="ENOG502ZY99">
    <property type="taxonomic scope" value="Bacteria"/>
</dbReference>
<proteinExistence type="predicted"/>
<feature type="transmembrane region" description="Helical" evidence="1">
    <location>
        <begin position="44"/>
        <end position="63"/>
    </location>
</feature>
<evidence type="ECO:0000313" key="3">
    <source>
        <dbReference type="Proteomes" id="UP000003781"/>
    </source>
</evidence>